<accession>S3DLD6</accession>
<gene>
    <name evidence="3" type="ORF">GLAREA_03278</name>
</gene>
<dbReference type="eggNOG" id="ENOG502SM5I">
    <property type="taxonomic scope" value="Eukaryota"/>
</dbReference>
<feature type="region of interest" description="Disordered" evidence="1">
    <location>
        <begin position="41"/>
        <end position="60"/>
    </location>
</feature>
<proteinExistence type="predicted"/>
<feature type="compositionally biased region" description="Basic and acidic residues" evidence="1">
    <location>
        <begin position="338"/>
        <end position="495"/>
    </location>
</feature>
<feature type="region of interest" description="Disordered" evidence="1">
    <location>
        <begin position="873"/>
        <end position="990"/>
    </location>
</feature>
<feature type="region of interest" description="Disordered" evidence="1">
    <location>
        <begin position="1"/>
        <end position="22"/>
    </location>
</feature>
<organism evidence="3 4">
    <name type="scientific">Glarea lozoyensis (strain ATCC 20868 / MF5171)</name>
    <dbReference type="NCBI Taxonomy" id="1116229"/>
    <lineage>
        <taxon>Eukaryota</taxon>
        <taxon>Fungi</taxon>
        <taxon>Dikarya</taxon>
        <taxon>Ascomycota</taxon>
        <taxon>Pezizomycotina</taxon>
        <taxon>Leotiomycetes</taxon>
        <taxon>Helotiales</taxon>
        <taxon>Helotiaceae</taxon>
        <taxon>Glarea</taxon>
    </lineage>
</organism>
<feature type="compositionally biased region" description="Basic and acidic residues" evidence="1">
    <location>
        <begin position="632"/>
        <end position="656"/>
    </location>
</feature>
<feature type="region of interest" description="Disordered" evidence="1">
    <location>
        <begin position="74"/>
        <end position="98"/>
    </location>
</feature>
<dbReference type="EMBL" id="KE145370">
    <property type="protein sequence ID" value="EPE27363.1"/>
    <property type="molecule type" value="Genomic_DNA"/>
</dbReference>
<feature type="compositionally biased region" description="Basic and acidic residues" evidence="1">
    <location>
        <begin position="792"/>
        <end position="803"/>
    </location>
</feature>
<feature type="compositionally biased region" description="Basic and acidic residues" evidence="1">
    <location>
        <begin position="601"/>
        <end position="619"/>
    </location>
</feature>
<evidence type="ECO:0000313" key="3">
    <source>
        <dbReference type="EMBL" id="EPE27363.1"/>
    </source>
</evidence>
<keyword evidence="4" id="KW-1185">Reference proteome</keyword>
<dbReference type="PANTHER" id="PTHR42081:SF1">
    <property type="entry name" value="ZINC FINGER PROTEIN DHHC DOMAIN CONTAINING PROTEIN"/>
    <property type="match status" value="1"/>
</dbReference>
<feature type="compositionally biased region" description="Basic and acidic residues" evidence="1">
    <location>
        <begin position="875"/>
        <end position="887"/>
    </location>
</feature>
<dbReference type="Pfam" id="PF26118">
    <property type="entry name" value="DUF8035"/>
    <property type="match status" value="1"/>
</dbReference>
<feature type="compositionally biased region" description="Basic and acidic residues" evidence="1">
    <location>
        <begin position="905"/>
        <end position="927"/>
    </location>
</feature>
<feature type="compositionally biased region" description="Polar residues" evidence="1">
    <location>
        <begin position="736"/>
        <end position="746"/>
    </location>
</feature>
<feature type="region of interest" description="Disordered" evidence="1">
    <location>
        <begin position="139"/>
        <end position="822"/>
    </location>
</feature>
<feature type="compositionally biased region" description="Basic and acidic residues" evidence="1">
    <location>
        <begin position="706"/>
        <end position="729"/>
    </location>
</feature>
<dbReference type="HOGENOM" id="CLU_005727_0_0_1"/>
<dbReference type="Proteomes" id="UP000016922">
    <property type="component" value="Unassembled WGS sequence"/>
</dbReference>
<dbReference type="PANTHER" id="PTHR42081">
    <property type="entry name" value="ZINC FINGER PROTEIN DHHC DOMAIN CONTAINING PROTEIN"/>
    <property type="match status" value="1"/>
</dbReference>
<reference evidence="3 4" key="1">
    <citation type="journal article" date="2013" name="BMC Genomics">
        <title>Genomics-driven discovery of the pneumocandin biosynthetic gene cluster in the fungus Glarea lozoyensis.</title>
        <authorList>
            <person name="Chen L."/>
            <person name="Yue Q."/>
            <person name="Zhang X."/>
            <person name="Xiang M."/>
            <person name="Wang C."/>
            <person name="Li S."/>
            <person name="Che Y."/>
            <person name="Ortiz-Lopez F.J."/>
            <person name="Bills G.F."/>
            <person name="Liu X."/>
            <person name="An Z."/>
        </authorList>
    </citation>
    <scope>NUCLEOTIDE SEQUENCE [LARGE SCALE GENOMIC DNA]</scope>
    <source>
        <strain evidence="4">ATCC 20868 / MF5171</strain>
    </source>
</reference>
<dbReference type="OMA" id="NYNADQR"/>
<feature type="domain" description="DUF8035" evidence="2">
    <location>
        <begin position="822"/>
        <end position="876"/>
    </location>
</feature>
<evidence type="ECO:0000313" key="4">
    <source>
        <dbReference type="Proteomes" id="UP000016922"/>
    </source>
</evidence>
<feature type="compositionally biased region" description="Basic and acidic residues" evidence="1">
    <location>
        <begin position="516"/>
        <end position="578"/>
    </location>
</feature>
<dbReference type="AlphaFoldDB" id="S3DLD6"/>
<feature type="compositionally biased region" description="Basic and acidic residues" evidence="1">
    <location>
        <begin position="752"/>
        <end position="765"/>
    </location>
</feature>
<feature type="compositionally biased region" description="Polar residues" evidence="1">
    <location>
        <begin position="247"/>
        <end position="257"/>
    </location>
</feature>
<evidence type="ECO:0000256" key="1">
    <source>
        <dbReference type="SAM" id="MobiDB-lite"/>
    </source>
</evidence>
<dbReference type="InterPro" id="IPR058348">
    <property type="entry name" value="DUF8035"/>
</dbReference>
<dbReference type="OrthoDB" id="5418088at2759"/>
<evidence type="ECO:0000259" key="2">
    <source>
        <dbReference type="Pfam" id="PF26118"/>
    </source>
</evidence>
<dbReference type="RefSeq" id="XP_008086553.1">
    <property type="nucleotide sequence ID" value="XM_008088362.1"/>
</dbReference>
<feature type="compositionally biased region" description="Basic residues" evidence="1">
    <location>
        <begin position="888"/>
        <end position="904"/>
    </location>
</feature>
<protein>
    <recommendedName>
        <fullName evidence="2">DUF8035 domain-containing protein</fullName>
    </recommendedName>
</protein>
<dbReference type="KEGG" id="glz:GLAREA_03278"/>
<dbReference type="GeneID" id="19462333"/>
<sequence length="990" mass="113982">MSERHRYGQRPRSPTYNPARASLPINLSGFGHPAAHEHHLHAVPTSRREVPTTHTRTGSSTAANVGTVMTTYKIKADPPPRSTSAQNNHSQTRRRSATIDNNARPAVVTTISRHKPVIHSGGGRPASPMKNLYRSSEEDYYTVPGSSQHSHSHHKRYSTGMDNGDLGRTGSERGENRLRIGSGRQEAAYRSSRPRSTYPTPVARRTDPVAGSYGDDEYGYTNPRELVQYDLNQPARRHQPRRDSFEANKTSRPTSISGYGDIAPRVYDARDRGPPPTTRGFDRIPRGATWEQSPSARMPAVPPPPKMEPVQRPGRIDPYEEPTPPARRNSLTRPVSLYHDRDRERMRSREYDVRDAEPYTVRDAEPRHRRDSSHRMEQPRFDSPVEQRGFGIRDEVPPPRPERVDRLDRVDRPERVDRIERPERVDRVERPDRVDRVDRPERPDRVDRVDRSDRPERSDRYDRYDRPERSERPERPERGERADRSDEDREHKSSRDLLTTGLGLAGAALGIKTLKNVRDESRDGREKDRETRDDREERSRRDYDEEPRRRREKDERRPEPSGREPRERRDRDDDRERTPPQPPRDTSQTRREVPVQSREAPPPRRDSPPRADRELRESNSDPVFLDLSGRNPQERPASRAERPNSKDSRESEEERRERRRLRAEVPPASNDSRSGSGSEAVGGGFHHPRPIIKDDTAAPAPFNPKDTMDLKALKEALNSKENSAPREEPAPVSRNARVSETRTSADAAQIRSDLHGERRSRERLTSENPQPRVVSPPRPKAEKAPVKGILRQPKEKFPEDPSPIREGVAPLKDAKKDGVPPDARWTKISRKLVNPEALELGKERYEARDDFVIVLRVLSRDEVQGYAEVTQKLRAAREDADDQEGRQQRRRARRERHERHKRERSRGERKERSERRRDREREPKESESDTTEDEQDAPKMLEAPPPRRRAASNNFQDLTMSGGLSGPPPVENPKVPGQYLSYTRNPPPSN</sequence>
<feature type="compositionally biased region" description="Low complexity" evidence="1">
    <location>
        <begin position="497"/>
        <end position="510"/>
    </location>
</feature>
<name>S3DLD6_GLAL2</name>